<feature type="region of interest" description="Disordered" evidence="1">
    <location>
        <begin position="27"/>
        <end position="54"/>
    </location>
</feature>
<accession>A0ABM8TQT5</accession>
<proteinExistence type="predicted"/>
<feature type="compositionally biased region" description="Basic and acidic residues" evidence="1">
    <location>
        <begin position="32"/>
        <end position="45"/>
    </location>
</feature>
<gene>
    <name evidence="3" type="ORF">LMG26411_05974</name>
</gene>
<dbReference type="EMBL" id="CAJPVI010000046">
    <property type="protein sequence ID" value="CAG2158405.1"/>
    <property type="molecule type" value="Genomic_DNA"/>
</dbReference>
<feature type="chain" id="PRO_5046649896" evidence="2">
    <location>
        <begin position="26"/>
        <end position="163"/>
    </location>
</feature>
<keyword evidence="2" id="KW-0732">Signal</keyword>
<comment type="caution">
    <text evidence="3">The sequence shown here is derived from an EMBL/GenBank/DDBJ whole genome shotgun (WGS) entry which is preliminary data.</text>
</comment>
<sequence length="163" mass="17211">MASRHYISFFVTLAIAAAGTPGAFAAPPTDRATYEGKHAPERPEEPAAAPQASAQLDAQIAHLRAIRERLSRASSDEERRMLLAERDTVMRDAMATMHGPARVRTAGPAGKPGGYGPGMCYDATQQHVALMQEMMLAIPHGQGAGMSQGGGPGPGMRRGMMAQ</sequence>
<evidence type="ECO:0000313" key="4">
    <source>
        <dbReference type="Proteomes" id="UP000672657"/>
    </source>
</evidence>
<name>A0ABM8TQT5_9BURK</name>
<keyword evidence="4" id="KW-1185">Reference proteome</keyword>
<organism evidence="3 4">
    <name type="scientific">Cupriavidus numazuensis</name>
    <dbReference type="NCBI Taxonomy" id="221992"/>
    <lineage>
        <taxon>Bacteria</taxon>
        <taxon>Pseudomonadati</taxon>
        <taxon>Pseudomonadota</taxon>
        <taxon>Betaproteobacteria</taxon>
        <taxon>Burkholderiales</taxon>
        <taxon>Burkholderiaceae</taxon>
        <taxon>Cupriavidus</taxon>
    </lineage>
</organism>
<reference evidence="3 4" key="1">
    <citation type="submission" date="2021-03" db="EMBL/GenBank/DDBJ databases">
        <authorList>
            <person name="Peeters C."/>
        </authorList>
    </citation>
    <scope>NUCLEOTIDE SEQUENCE [LARGE SCALE GENOMIC DNA]</scope>
    <source>
        <strain evidence="3 4">LMG 26411</strain>
    </source>
</reference>
<dbReference type="RefSeq" id="WP_211956822.1">
    <property type="nucleotide sequence ID" value="NZ_CAJPVI010000046.1"/>
</dbReference>
<feature type="signal peptide" evidence="2">
    <location>
        <begin position="1"/>
        <end position="25"/>
    </location>
</feature>
<evidence type="ECO:0000256" key="2">
    <source>
        <dbReference type="SAM" id="SignalP"/>
    </source>
</evidence>
<evidence type="ECO:0000313" key="3">
    <source>
        <dbReference type="EMBL" id="CAG2158405.1"/>
    </source>
</evidence>
<dbReference type="Proteomes" id="UP000672657">
    <property type="component" value="Unassembled WGS sequence"/>
</dbReference>
<evidence type="ECO:0000256" key="1">
    <source>
        <dbReference type="SAM" id="MobiDB-lite"/>
    </source>
</evidence>
<protein>
    <submittedName>
        <fullName evidence="3">Uncharacterized protein</fullName>
    </submittedName>
</protein>